<accession>A0A1L3GMG0</accession>
<dbReference type="Proteomes" id="UP000182517">
    <property type="component" value="Chromosome"/>
</dbReference>
<organism evidence="1 2">
    <name type="scientific">Syntrophotalea acetylenivorans</name>
    <dbReference type="NCBI Taxonomy" id="1842532"/>
    <lineage>
        <taxon>Bacteria</taxon>
        <taxon>Pseudomonadati</taxon>
        <taxon>Thermodesulfobacteriota</taxon>
        <taxon>Desulfuromonadia</taxon>
        <taxon>Desulfuromonadales</taxon>
        <taxon>Syntrophotaleaceae</taxon>
        <taxon>Syntrophotalea</taxon>
    </lineage>
</organism>
<protein>
    <submittedName>
        <fullName evidence="1">Uncharacterized protein</fullName>
    </submittedName>
</protein>
<dbReference type="AlphaFoldDB" id="A0A1L3GMG0"/>
<evidence type="ECO:0000313" key="2">
    <source>
        <dbReference type="Proteomes" id="UP000182517"/>
    </source>
</evidence>
<dbReference type="EMBL" id="CP015519">
    <property type="protein sequence ID" value="APG27127.1"/>
    <property type="molecule type" value="Genomic_DNA"/>
</dbReference>
<reference evidence="1 2" key="1">
    <citation type="journal article" date="2017" name="Genome Announc.">
        <title>Complete Genome Sequences of Two Acetylene-Fermenting Pelobacter acetylenicus Strains.</title>
        <authorList>
            <person name="Sutton J.M."/>
            <person name="Baesman S.M."/>
            <person name="Fierst J.L."/>
            <person name="Poret-Peterson A.T."/>
            <person name="Oremland R.S."/>
            <person name="Dunlap D.S."/>
            <person name="Akob D.M."/>
        </authorList>
    </citation>
    <scope>NUCLEOTIDE SEQUENCE [LARGE SCALE GENOMIC DNA]</scope>
    <source>
        <strain evidence="1 2">SFB93</strain>
    </source>
</reference>
<gene>
    <name evidence="1" type="ORF">A7E78_04325</name>
</gene>
<evidence type="ECO:0000313" key="1">
    <source>
        <dbReference type="EMBL" id="APG27127.1"/>
    </source>
</evidence>
<sequence>MLLKASDTDLDIAERLLEEMANTTKFSAFLEAWQNYLYRIVRTCEVTRKKLQKLKGFQQWYKPYKRLINKDPLLVYIKQARNAETHSITGTLDKSFKVIISDKIGRPFQLDKVNIEVRDGTLVIDIETLDHFLSYDTKVLPSDVRLVRIVNRGKKFNPPSRHLGNEAGEMHPVVAGKMCLDFYRAMIADARAALLINQVPTSTP</sequence>
<dbReference type="OrthoDB" id="1493924at2"/>
<name>A0A1L3GMG0_9BACT</name>
<dbReference type="KEGG" id="pef:A7E78_04325"/>
<proteinExistence type="predicted"/>
<keyword evidence="2" id="KW-1185">Reference proteome</keyword>
<dbReference type="RefSeq" id="WP_072283089.1">
    <property type="nucleotide sequence ID" value="NZ_CP015519.1"/>
</dbReference>
<dbReference type="STRING" id="1842532.A7E78_04325"/>